<dbReference type="InterPro" id="IPR009057">
    <property type="entry name" value="Homeodomain-like_sf"/>
</dbReference>
<dbReference type="PROSITE" id="PS50977">
    <property type="entry name" value="HTH_TETR_2"/>
    <property type="match status" value="1"/>
</dbReference>
<evidence type="ECO:0000256" key="4">
    <source>
        <dbReference type="PROSITE-ProRule" id="PRU00335"/>
    </source>
</evidence>
<reference evidence="7 8" key="1">
    <citation type="submission" date="2021-06" db="EMBL/GenBank/DDBJ databases">
        <title>Genome-based taxonomic framework of Microbacterium strains isolated from marine environment, the description of four new species and reclassification of four preexisting species.</title>
        <authorList>
            <person name="Lee S.D."/>
            <person name="Kim S.-M."/>
            <person name="Byeon Y.-S."/>
            <person name="Yang H.L."/>
            <person name="Kim I.S."/>
        </authorList>
    </citation>
    <scope>NUCLEOTIDE SEQUENCE [LARGE SCALE GENOMIC DNA]</scope>
    <source>
        <strain evidence="7 8">SSW1-49</strain>
    </source>
</reference>
<evidence type="ECO:0000256" key="1">
    <source>
        <dbReference type="ARBA" id="ARBA00023015"/>
    </source>
</evidence>
<dbReference type="RefSeq" id="WP_247631226.1">
    <property type="nucleotide sequence ID" value="NZ_JAHWXN010000002.1"/>
</dbReference>
<gene>
    <name evidence="7" type="ORF">KZC51_17190</name>
</gene>
<dbReference type="SUPFAM" id="SSF46689">
    <property type="entry name" value="Homeodomain-like"/>
    <property type="match status" value="1"/>
</dbReference>
<comment type="caution">
    <text evidence="7">The sequence shown here is derived from an EMBL/GenBank/DDBJ whole genome shotgun (WGS) entry which is preliminary data.</text>
</comment>
<dbReference type="Proteomes" id="UP001300096">
    <property type="component" value="Unassembled WGS sequence"/>
</dbReference>
<dbReference type="InterPro" id="IPR036271">
    <property type="entry name" value="Tet_transcr_reg_TetR-rel_C_sf"/>
</dbReference>
<evidence type="ECO:0000313" key="7">
    <source>
        <dbReference type="EMBL" id="MCK2037866.1"/>
    </source>
</evidence>
<protein>
    <submittedName>
        <fullName evidence="7">TetR/AcrR family transcriptional regulator</fullName>
    </submittedName>
</protein>
<keyword evidence="1" id="KW-0805">Transcription regulation</keyword>
<keyword evidence="8" id="KW-1185">Reference proteome</keyword>
<sequence length="227" mass="23467">MMTPRPERVSRHDVLSAAREIVDAQGLEQLTMRRLGTAIGADPMTAYRHFSGKAEIAAALADEFWVGLSLPSPAESADWRAYALALMRTIRSQLAAHPGLIPIVSTHPITSPAALTVADEAIGALLDLGAPVDPSLGDLVNVLVMVTVASAMGEFAAPAGTEPAEADAAHAEGNPAGHDDAEAELLAALPHLGRVVAAGWAPSAERQFEAGVAAIVHGWSFAPPATP</sequence>
<evidence type="ECO:0000313" key="8">
    <source>
        <dbReference type="Proteomes" id="UP001300096"/>
    </source>
</evidence>
<evidence type="ECO:0000256" key="2">
    <source>
        <dbReference type="ARBA" id="ARBA00023125"/>
    </source>
</evidence>
<dbReference type="Pfam" id="PF00440">
    <property type="entry name" value="TetR_N"/>
    <property type="match status" value="1"/>
</dbReference>
<accession>A0ABT0FII0</accession>
<name>A0ABT0FII0_9MICO</name>
<dbReference type="Gene3D" id="1.10.357.10">
    <property type="entry name" value="Tetracycline Repressor, domain 2"/>
    <property type="match status" value="1"/>
</dbReference>
<dbReference type="SUPFAM" id="SSF48498">
    <property type="entry name" value="Tetracyclin repressor-like, C-terminal domain"/>
    <property type="match status" value="1"/>
</dbReference>
<feature type="DNA-binding region" description="H-T-H motif" evidence="4">
    <location>
        <begin position="31"/>
        <end position="50"/>
    </location>
</feature>
<keyword evidence="3" id="KW-0804">Transcription</keyword>
<keyword evidence="2 4" id="KW-0238">DNA-binding</keyword>
<dbReference type="InterPro" id="IPR004111">
    <property type="entry name" value="Repressor_TetR_C"/>
</dbReference>
<organism evidence="7 8">
    <name type="scientific">Microbacterium croceum</name>
    <dbReference type="NCBI Taxonomy" id="2851645"/>
    <lineage>
        <taxon>Bacteria</taxon>
        <taxon>Bacillati</taxon>
        <taxon>Actinomycetota</taxon>
        <taxon>Actinomycetes</taxon>
        <taxon>Micrococcales</taxon>
        <taxon>Microbacteriaceae</taxon>
        <taxon>Microbacterium</taxon>
    </lineage>
</organism>
<proteinExistence type="predicted"/>
<dbReference type="InterPro" id="IPR001647">
    <property type="entry name" value="HTH_TetR"/>
</dbReference>
<evidence type="ECO:0000256" key="3">
    <source>
        <dbReference type="ARBA" id="ARBA00023163"/>
    </source>
</evidence>
<feature type="region of interest" description="Disordered" evidence="5">
    <location>
        <begin position="159"/>
        <end position="178"/>
    </location>
</feature>
<dbReference type="EMBL" id="JAHWXN010000002">
    <property type="protein sequence ID" value="MCK2037866.1"/>
    <property type="molecule type" value="Genomic_DNA"/>
</dbReference>
<evidence type="ECO:0000259" key="6">
    <source>
        <dbReference type="PROSITE" id="PS50977"/>
    </source>
</evidence>
<dbReference type="Gene3D" id="1.10.10.60">
    <property type="entry name" value="Homeodomain-like"/>
    <property type="match status" value="1"/>
</dbReference>
<evidence type="ECO:0000256" key="5">
    <source>
        <dbReference type="SAM" id="MobiDB-lite"/>
    </source>
</evidence>
<feature type="domain" description="HTH tetR-type" evidence="6">
    <location>
        <begin position="8"/>
        <end position="68"/>
    </location>
</feature>
<dbReference type="Pfam" id="PF02909">
    <property type="entry name" value="TetR_C_1"/>
    <property type="match status" value="1"/>
</dbReference>